<evidence type="ECO:0000313" key="7">
    <source>
        <dbReference type="Proteomes" id="UP001160148"/>
    </source>
</evidence>
<proteinExistence type="predicted"/>
<dbReference type="InterPro" id="IPR001965">
    <property type="entry name" value="Znf_PHD"/>
</dbReference>
<keyword evidence="2 4" id="KW-0863">Zinc-finger</keyword>
<organism evidence="6 7">
    <name type="scientific">Macrosiphum euphorbiae</name>
    <name type="common">potato aphid</name>
    <dbReference type="NCBI Taxonomy" id="13131"/>
    <lineage>
        <taxon>Eukaryota</taxon>
        <taxon>Metazoa</taxon>
        <taxon>Ecdysozoa</taxon>
        <taxon>Arthropoda</taxon>
        <taxon>Hexapoda</taxon>
        <taxon>Insecta</taxon>
        <taxon>Pterygota</taxon>
        <taxon>Neoptera</taxon>
        <taxon>Paraneoptera</taxon>
        <taxon>Hemiptera</taxon>
        <taxon>Sternorrhyncha</taxon>
        <taxon>Aphidomorpha</taxon>
        <taxon>Aphidoidea</taxon>
        <taxon>Aphididae</taxon>
        <taxon>Macrosiphini</taxon>
        <taxon>Macrosiphum</taxon>
    </lineage>
</organism>
<dbReference type="InterPro" id="IPR013083">
    <property type="entry name" value="Znf_RING/FYVE/PHD"/>
</dbReference>
<protein>
    <recommendedName>
        <fullName evidence="5">PHD-type domain-containing protein</fullName>
    </recommendedName>
</protein>
<reference evidence="6 7" key="1">
    <citation type="submission" date="2023-01" db="EMBL/GenBank/DDBJ databases">
        <authorList>
            <person name="Whitehead M."/>
        </authorList>
    </citation>
    <scope>NUCLEOTIDE SEQUENCE [LARGE SCALE GENOMIC DNA]</scope>
</reference>
<dbReference type="Pfam" id="PF00628">
    <property type="entry name" value="PHD"/>
    <property type="match status" value="1"/>
</dbReference>
<gene>
    <name evidence="6" type="ORF">MEUPH1_LOCUS1</name>
</gene>
<evidence type="ECO:0000256" key="4">
    <source>
        <dbReference type="PROSITE-ProRule" id="PRU00146"/>
    </source>
</evidence>
<evidence type="ECO:0000256" key="3">
    <source>
        <dbReference type="ARBA" id="ARBA00022833"/>
    </source>
</evidence>
<feature type="domain" description="PHD-type" evidence="5">
    <location>
        <begin position="172"/>
        <end position="220"/>
    </location>
</feature>
<evidence type="ECO:0000259" key="5">
    <source>
        <dbReference type="PROSITE" id="PS50016"/>
    </source>
</evidence>
<dbReference type="PROSITE" id="PS50016">
    <property type="entry name" value="ZF_PHD_2"/>
    <property type="match status" value="1"/>
</dbReference>
<dbReference type="Proteomes" id="UP001160148">
    <property type="component" value="Unassembled WGS sequence"/>
</dbReference>
<sequence length="222" mass="25524">MDDNLIQMDDNLIQMDDNIIQMDDNIIQMDDTILHMNEEETDNIDIDNISIVSQLPTLPPRVPKRGRPKGKDKTAIGIAKRKKVSGLVPFEKLDVLTRHFEMLIWFVDKDVASIAVSGNGFISETAIENNPNNIHCAVLDSNLAIDDIKRYFDNDGWAALKQVVDIKRINPTWICKCCNEDSSNNSICCNRCLEWFHFKCVNVKTTLKKKIWFCRICKETYD</sequence>
<evidence type="ECO:0000256" key="2">
    <source>
        <dbReference type="ARBA" id="ARBA00022771"/>
    </source>
</evidence>
<name>A0AAV0VI58_9HEMI</name>
<keyword evidence="1" id="KW-0479">Metal-binding</keyword>
<dbReference type="SMART" id="SM00249">
    <property type="entry name" value="PHD"/>
    <property type="match status" value="1"/>
</dbReference>
<evidence type="ECO:0000256" key="1">
    <source>
        <dbReference type="ARBA" id="ARBA00022723"/>
    </source>
</evidence>
<dbReference type="GO" id="GO:0008270">
    <property type="term" value="F:zinc ion binding"/>
    <property type="evidence" value="ECO:0007669"/>
    <property type="project" value="UniProtKB-KW"/>
</dbReference>
<accession>A0AAV0VI58</accession>
<keyword evidence="3" id="KW-0862">Zinc</keyword>
<comment type="caution">
    <text evidence="6">The sequence shown here is derived from an EMBL/GenBank/DDBJ whole genome shotgun (WGS) entry which is preliminary data.</text>
</comment>
<dbReference type="SUPFAM" id="SSF57903">
    <property type="entry name" value="FYVE/PHD zinc finger"/>
    <property type="match status" value="1"/>
</dbReference>
<dbReference type="InterPro" id="IPR019787">
    <property type="entry name" value="Znf_PHD-finger"/>
</dbReference>
<dbReference type="EMBL" id="CARXXK010000001">
    <property type="protein sequence ID" value="CAI6342632.1"/>
    <property type="molecule type" value="Genomic_DNA"/>
</dbReference>
<dbReference type="PROSITE" id="PS01359">
    <property type="entry name" value="ZF_PHD_1"/>
    <property type="match status" value="1"/>
</dbReference>
<dbReference type="InterPro" id="IPR019786">
    <property type="entry name" value="Zinc_finger_PHD-type_CS"/>
</dbReference>
<keyword evidence="7" id="KW-1185">Reference proteome</keyword>
<dbReference type="Gene3D" id="3.30.40.10">
    <property type="entry name" value="Zinc/RING finger domain, C3HC4 (zinc finger)"/>
    <property type="match status" value="1"/>
</dbReference>
<evidence type="ECO:0000313" key="6">
    <source>
        <dbReference type="EMBL" id="CAI6342632.1"/>
    </source>
</evidence>
<dbReference type="AlphaFoldDB" id="A0AAV0VI58"/>
<dbReference type="InterPro" id="IPR011011">
    <property type="entry name" value="Znf_FYVE_PHD"/>
</dbReference>